<feature type="compositionally biased region" description="Polar residues" evidence="1">
    <location>
        <begin position="296"/>
        <end position="321"/>
    </location>
</feature>
<dbReference type="EMBL" id="CATQJA010002665">
    <property type="protein sequence ID" value="CAJ0583377.1"/>
    <property type="molecule type" value="Genomic_DNA"/>
</dbReference>
<name>A0AA36D9U4_9BILA</name>
<keyword evidence="3" id="KW-1185">Reference proteome</keyword>
<feature type="region of interest" description="Disordered" evidence="1">
    <location>
        <begin position="1"/>
        <end position="23"/>
    </location>
</feature>
<gene>
    <name evidence="2" type="ORF">MSPICULIGERA_LOCUS21460</name>
</gene>
<evidence type="ECO:0000313" key="2">
    <source>
        <dbReference type="EMBL" id="CAJ0583377.1"/>
    </source>
</evidence>
<organism evidence="2 3">
    <name type="scientific">Mesorhabditis spiculigera</name>
    <dbReference type="NCBI Taxonomy" id="96644"/>
    <lineage>
        <taxon>Eukaryota</taxon>
        <taxon>Metazoa</taxon>
        <taxon>Ecdysozoa</taxon>
        <taxon>Nematoda</taxon>
        <taxon>Chromadorea</taxon>
        <taxon>Rhabditida</taxon>
        <taxon>Rhabditina</taxon>
        <taxon>Rhabditomorpha</taxon>
        <taxon>Rhabditoidea</taxon>
        <taxon>Rhabditidae</taxon>
        <taxon>Mesorhabditinae</taxon>
        <taxon>Mesorhabditis</taxon>
    </lineage>
</organism>
<feature type="region of interest" description="Disordered" evidence="1">
    <location>
        <begin position="296"/>
        <end position="380"/>
    </location>
</feature>
<dbReference type="InterPro" id="IPR000580">
    <property type="entry name" value="TSC22/Bun"/>
</dbReference>
<sequence>MSQEAPQENATPTTPRERKASRFTRVFVPANFKRGRWNCTDFHELSSTPFEIRENVLALEAMPDLWNPTPIPEKVESILEQASITGPSGQPLGSTCSSNALDRSNSSGKPTGTSSTLTIISNIPVEPIDDDDDDDEEELELPAHVIIRKSFIRTDSGSQPPSQTSSPVPFEIPAVKRLSLRQNSIPTPTLTIISNTIHESTDEQEEELEVEPENIVTSDRAVEPERSISNLNPEPSLATTVATEEPVTVEQENPKIGGLVSSRIRQFSAPVEESLPMYGIRRKRYESYSVSQLSEQTQVAVPSPNSEQVEAPAAQSSTSKEPTIPVKSDPRPTVPPKPASLKSPTPSKNVEEESCISQTPNDPTPPPEQLPESTNESADEPLNQHVREAIDLVKHHVDYIVTQQITGYKKTIKELKEKEQRLEAENAFFRTFVPDYILEDVAGWMARGVPPS</sequence>
<dbReference type="Pfam" id="PF01166">
    <property type="entry name" value="TSC22"/>
    <property type="match status" value="1"/>
</dbReference>
<dbReference type="Gene3D" id="1.20.5.490">
    <property type="entry name" value="Single helix bin"/>
    <property type="match status" value="1"/>
</dbReference>
<proteinExistence type="predicted"/>
<feature type="compositionally biased region" description="Polar residues" evidence="1">
    <location>
        <begin position="1"/>
        <end position="14"/>
    </location>
</feature>
<dbReference type="GO" id="GO:0006357">
    <property type="term" value="P:regulation of transcription by RNA polymerase II"/>
    <property type="evidence" value="ECO:0007669"/>
    <property type="project" value="InterPro"/>
</dbReference>
<feature type="non-terminal residue" evidence="2">
    <location>
        <position position="452"/>
    </location>
</feature>
<feature type="compositionally biased region" description="Low complexity" evidence="1">
    <location>
        <begin position="239"/>
        <end position="251"/>
    </location>
</feature>
<feature type="region of interest" description="Disordered" evidence="1">
    <location>
        <begin position="222"/>
        <end position="254"/>
    </location>
</feature>
<dbReference type="Proteomes" id="UP001177023">
    <property type="component" value="Unassembled WGS sequence"/>
</dbReference>
<protein>
    <submittedName>
        <fullName evidence="2">Uncharacterized protein</fullName>
    </submittedName>
</protein>
<accession>A0AA36D9U4</accession>
<feature type="region of interest" description="Disordered" evidence="1">
    <location>
        <begin position="84"/>
        <end position="118"/>
    </location>
</feature>
<dbReference type="SUPFAM" id="SSF58026">
    <property type="entry name" value="Delta-sleep-inducing peptide immunoreactive peptide"/>
    <property type="match status" value="1"/>
</dbReference>
<reference evidence="2" key="1">
    <citation type="submission" date="2023-06" db="EMBL/GenBank/DDBJ databases">
        <authorList>
            <person name="Delattre M."/>
        </authorList>
    </citation>
    <scope>NUCLEOTIDE SEQUENCE</scope>
    <source>
        <strain evidence="2">AF72</strain>
    </source>
</reference>
<comment type="caution">
    <text evidence="2">The sequence shown here is derived from an EMBL/GenBank/DDBJ whole genome shotgun (WGS) entry which is preliminary data.</text>
</comment>
<evidence type="ECO:0000256" key="1">
    <source>
        <dbReference type="SAM" id="MobiDB-lite"/>
    </source>
</evidence>
<evidence type="ECO:0000313" key="3">
    <source>
        <dbReference type="Proteomes" id="UP001177023"/>
    </source>
</evidence>
<dbReference type="AlphaFoldDB" id="A0AA36D9U4"/>